<accession>A0A0F7L4S9</accession>
<sequence>MTSIAGRSSCPWSPPLGRAAELGLLLDLAHLMFLVPVLAFRAVRCNAVERAEALFPVIVGL</sequence>
<name>A0A0F7L4S9_9VIRU</name>
<protein>
    <submittedName>
        <fullName evidence="1">Uncharacterized protein</fullName>
    </submittedName>
</protein>
<evidence type="ECO:0000313" key="1">
    <source>
        <dbReference type="EMBL" id="AKH46970.1"/>
    </source>
</evidence>
<reference evidence="1" key="2">
    <citation type="submission" date="2015-03" db="EMBL/GenBank/DDBJ databases">
        <authorList>
            <person name="Chow C.-E.T."/>
            <person name="Winget D.M."/>
            <person name="White R.A.III."/>
            <person name="Hallam S.J."/>
            <person name="Suttle C.A."/>
        </authorList>
    </citation>
    <scope>NUCLEOTIDE SEQUENCE</scope>
    <source>
        <strain evidence="1">Anoxic2_4</strain>
    </source>
</reference>
<reference evidence="1" key="1">
    <citation type="journal article" date="2015" name="Front. Microbiol.">
        <title>Combining genomic sequencing methods to explore viral diversity and reveal potential virus-host interactions.</title>
        <authorList>
            <person name="Chow C.E."/>
            <person name="Winget D.M."/>
            <person name="White R.A.III."/>
            <person name="Hallam S.J."/>
            <person name="Suttle C.A."/>
        </authorList>
    </citation>
    <scope>NUCLEOTIDE SEQUENCE</scope>
    <source>
        <strain evidence="1">Anoxic2_4</strain>
    </source>
</reference>
<dbReference type="EMBL" id="KR029588">
    <property type="protein sequence ID" value="AKH46970.1"/>
    <property type="molecule type" value="Genomic_DNA"/>
</dbReference>
<organism evidence="1">
    <name type="scientific">uncultured marine virus</name>
    <dbReference type="NCBI Taxonomy" id="186617"/>
    <lineage>
        <taxon>Viruses</taxon>
        <taxon>environmental samples</taxon>
    </lineage>
</organism>
<proteinExistence type="predicted"/>